<gene>
    <name evidence="1" type="ORF">SAMN02910406_03100</name>
</gene>
<dbReference type="AlphaFoldDB" id="A0A1I1PKE7"/>
<dbReference type="OrthoDB" id="9812605at2"/>
<proteinExistence type="predicted"/>
<name>A0A1I1PKE7_RUMAL</name>
<dbReference type="EMBL" id="FOKQ01000035">
    <property type="protein sequence ID" value="SFD10212.1"/>
    <property type="molecule type" value="Genomic_DNA"/>
</dbReference>
<dbReference type="Gene3D" id="1.10.1070.20">
    <property type="match status" value="1"/>
</dbReference>
<accession>A0A1I1PKE7</accession>
<evidence type="ECO:0008006" key="3">
    <source>
        <dbReference type="Google" id="ProtNLM"/>
    </source>
</evidence>
<reference evidence="1 2" key="1">
    <citation type="submission" date="2016-10" db="EMBL/GenBank/DDBJ databases">
        <authorList>
            <person name="de Groot N.N."/>
        </authorList>
    </citation>
    <scope>NUCLEOTIDE SEQUENCE [LARGE SCALE GENOMIC DNA]</scope>
    <source>
        <strain evidence="1 2">AR67</strain>
    </source>
</reference>
<dbReference type="RefSeq" id="WP_074962906.1">
    <property type="nucleotide sequence ID" value="NZ_FOKQ01000035.1"/>
</dbReference>
<evidence type="ECO:0000313" key="2">
    <source>
        <dbReference type="Proteomes" id="UP000182192"/>
    </source>
</evidence>
<sequence length="377" mass="43999">MNRYNIMHKDKIVAQAEDSRVTAVFDKALCPNSIFVDADLEVWLKSRSIDTHRSNSRRLYKFLRMKTDADIDEIINIGHGITITDNWWIQREDEMLDYSSLKQYNEELADISLYGFSNKCKDKSKGYTQLGTIGSYEKAWRFSDDAWYMYKLGSKTELISEYYAHCFLKKLNVNCAEYKVERRVLETGLEQECIITKDFTQNALFDFEPFFNYFNDNEDPDFILTRLAQMEKNNTMSGLVEDYVKMCYYDALLMNVDRHNLNAGFLRDSENGGILCLAPCFDYNLSLSAAVSLHFSEAKADLMKYFTENDRLMEVMDPLMPGREEIISAVETAEKKTKLAFPNDNFKYSLFSDYVISAYDYCSKMLSKENNNTYSRH</sequence>
<protein>
    <recommendedName>
        <fullName evidence="3">HipA-like C-terminal domain-containing protein</fullName>
    </recommendedName>
</protein>
<organism evidence="1 2">
    <name type="scientific">Ruminococcus albus</name>
    <dbReference type="NCBI Taxonomy" id="1264"/>
    <lineage>
        <taxon>Bacteria</taxon>
        <taxon>Bacillati</taxon>
        <taxon>Bacillota</taxon>
        <taxon>Clostridia</taxon>
        <taxon>Eubacteriales</taxon>
        <taxon>Oscillospiraceae</taxon>
        <taxon>Ruminococcus</taxon>
    </lineage>
</organism>
<evidence type="ECO:0000313" key="1">
    <source>
        <dbReference type="EMBL" id="SFD10212.1"/>
    </source>
</evidence>
<dbReference type="Proteomes" id="UP000182192">
    <property type="component" value="Unassembled WGS sequence"/>
</dbReference>